<dbReference type="Proteomes" id="UP000504636">
    <property type="component" value="Unplaced"/>
</dbReference>
<dbReference type="EMBL" id="MU003697">
    <property type="protein sequence ID" value="KAF2812256.1"/>
    <property type="molecule type" value="Genomic_DNA"/>
</dbReference>
<dbReference type="GeneID" id="54468729"/>
<keyword evidence="3" id="KW-1185">Reference proteome</keyword>
<organism evidence="2">
    <name type="scientific">Mytilinidion resinicola</name>
    <dbReference type="NCBI Taxonomy" id="574789"/>
    <lineage>
        <taxon>Eukaryota</taxon>
        <taxon>Fungi</taxon>
        <taxon>Dikarya</taxon>
        <taxon>Ascomycota</taxon>
        <taxon>Pezizomycotina</taxon>
        <taxon>Dothideomycetes</taxon>
        <taxon>Pleosporomycetidae</taxon>
        <taxon>Mytilinidiales</taxon>
        <taxon>Mytilinidiaceae</taxon>
        <taxon>Mytilinidion</taxon>
    </lineage>
</organism>
<protein>
    <submittedName>
        <fullName evidence="2 4">Uncharacterized protein</fullName>
    </submittedName>
</protein>
<feature type="compositionally biased region" description="Acidic residues" evidence="1">
    <location>
        <begin position="227"/>
        <end position="236"/>
    </location>
</feature>
<dbReference type="OrthoDB" id="10417122at2759"/>
<reference evidence="4" key="3">
    <citation type="submission" date="2025-04" db="UniProtKB">
        <authorList>
            <consortium name="RefSeq"/>
        </authorList>
    </citation>
    <scope>IDENTIFICATION</scope>
    <source>
        <strain evidence="4">CBS 304.34</strain>
    </source>
</reference>
<evidence type="ECO:0000313" key="4">
    <source>
        <dbReference type="RefSeq" id="XP_033579220.1"/>
    </source>
</evidence>
<reference evidence="2 4" key="1">
    <citation type="journal article" date="2020" name="Stud. Mycol.">
        <title>101 Dothideomycetes genomes: a test case for predicting lifestyles and emergence of pathogens.</title>
        <authorList>
            <person name="Haridas S."/>
            <person name="Albert R."/>
            <person name="Binder M."/>
            <person name="Bloem J."/>
            <person name="Labutti K."/>
            <person name="Salamov A."/>
            <person name="Andreopoulos B."/>
            <person name="Baker S."/>
            <person name="Barry K."/>
            <person name="Bills G."/>
            <person name="Bluhm B."/>
            <person name="Cannon C."/>
            <person name="Castanera R."/>
            <person name="Culley D."/>
            <person name="Daum C."/>
            <person name="Ezra D."/>
            <person name="Gonzalez J."/>
            <person name="Henrissat B."/>
            <person name="Kuo A."/>
            <person name="Liang C."/>
            <person name="Lipzen A."/>
            <person name="Lutzoni F."/>
            <person name="Magnuson J."/>
            <person name="Mondo S."/>
            <person name="Nolan M."/>
            <person name="Ohm R."/>
            <person name="Pangilinan J."/>
            <person name="Park H.-J."/>
            <person name="Ramirez L."/>
            <person name="Alfaro M."/>
            <person name="Sun H."/>
            <person name="Tritt A."/>
            <person name="Yoshinaga Y."/>
            <person name="Zwiers L.-H."/>
            <person name="Turgeon B."/>
            <person name="Goodwin S."/>
            <person name="Spatafora J."/>
            <person name="Crous P."/>
            <person name="Grigoriev I."/>
        </authorList>
    </citation>
    <scope>NUCLEOTIDE SEQUENCE</scope>
    <source>
        <strain evidence="2 4">CBS 304.34</strain>
    </source>
</reference>
<feature type="region of interest" description="Disordered" evidence="1">
    <location>
        <begin position="227"/>
        <end position="262"/>
    </location>
</feature>
<sequence length="262" mass="28945">MPYLPPPDPASFAPLASALALPNAAALEAEFARHLTTANHNIEIHGPYAFALPVFSRVAGHPRERRDLRDIEAVSLQAADQAVEYRKMSTVSGSGSGELDAFEALHHVVRVLLWPLLRSREAAGLDGESWGWAVWGVSGGYFGPNQEWVAKRRARLKEMLESPTRVSGSFHVLGTVLVERMIQHQDSVRTWHLVSVLCSLLASLGREVVVGEVDWAAAAAEMRLPGCEEEDEEEELEMRGRKQERGEERGGPWAPLEAYMFG</sequence>
<dbReference type="AlphaFoldDB" id="A0A6A6YTH7"/>
<evidence type="ECO:0000313" key="2">
    <source>
        <dbReference type="EMBL" id="KAF2812256.1"/>
    </source>
</evidence>
<evidence type="ECO:0000256" key="1">
    <source>
        <dbReference type="SAM" id="MobiDB-lite"/>
    </source>
</evidence>
<evidence type="ECO:0000313" key="3">
    <source>
        <dbReference type="Proteomes" id="UP000504636"/>
    </source>
</evidence>
<name>A0A6A6YTH7_9PEZI</name>
<dbReference type="RefSeq" id="XP_033579220.1">
    <property type="nucleotide sequence ID" value="XM_033727836.1"/>
</dbReference>
<reference evidence="4" key="2">
    <citation type="submission" date="2020-04" db="EMBL/GenBank/DDBJ databases">
        <authorList>
            <consortium name="NCBI Genome Project"/>
        </authorList>
    </citation>
    <scope>NUCLEOTIDE SEQUENCE</scope>
    <source>
        <strain evidence="4">CBS 304.34</strain>
    </source>
</reference>
<gene>
    <name evidence="2 4" type="ORF">BDZ99DRAFT_568959</name>
</gene>
<accession>A0A6A6YTH7</accession>
<feature type="compositionally biased region" description="Basic and acidic residues" evidence="1">
    <location>
        <begin position="237"/>
        <end position="250"/>
    </location>
</feature>
<proteinExistence type="predicted"/>